<protein>
    <submittedName>
        <fullName evidence="2">TIGR04086 family membrane protein</fullName>
    </submittedName>
</protein>
<feature type="transmembrane region" description="Helical" evidence="1">
    <location>
        <begin position="69"/>
        <end position="91"/>
    </location>
</feature>
<reference evidence="3" key="1">
    <citation type="journal article" date="2019" name="Int. J. Syst. Evol. Microbiol.">
        <title>The Global Catalogue of Microorganisms (GCM) 10K type strain sequencing project: providing services to taxonomists for standard genome sequencing and annotation.</title>
        <authorList>
            <consortium name="The Broad Institute Genomics Platform"/>
            <consortium name="The Broad Institute Genome Sequencing Center for Infectious Disease"/>
            <person name="Wu L."/>
            <person name="Ma J."/>
        </authorList>
    </citation>
    <scope>NUCLEOTIDE SEQUENCE [LARGE SCALE GENOMIC DNA]</scope>
    <source>
        <strain evidence="3">CCUG 56754</strain>
    </source>
</reference>
<dbReference type="NCBIfam" id="TIGR04086">
    <property type="entry name" value="TIGR04086_membr"/>
    <property type="match status" value="1"/>
</dbReference>
<dbReference type="EMBL" id="JBHTKJ010000021">
    <property type="protein sequence ID" value="MFD1038596.1"/>
    <property type="molecule type" value="Genomic_DNA"/>
</dbReference>
<dbReference type="RefSeq" id="WP_390361718.1">
    <property type="nucleotide sequence ID" value="NZ_JBHTKJ010000021.1"/>
</dbReference>
<dbReference type="Pfam" id="PF12670">
    <property type="entry name" value="DUF3792"/>
    <property type="match status" value="1"/>
</dbReference>
<feature type="transmembrane region" description="Helical" evidence="1">
    <location>
        <begin position="43"/>
        <end position="62"/>
    </location>
</feature>
<keyword evidence="1" id="KW-1133">Transmembrane helix</keyword>
<comment type="caution">
    <text evidence="2">The sequence shown here is derived from an EMBL/GenBank/DDBJ whole genome shotgun (WGS) entry which is preliminary data.</text>
</comment>
<dbReference type="Proteomes" id="UP001597040">
    <property type="component" value="Unassembled WGS sequence"/>
</dbReference>
<gene>
    <name evidence="2" type="ORF">ACFQ3N_09345</name>
</gene>
<evidence type="ECO:0000313" key="3">
    <source>
        <dbReference type="Proteomes" id="UP001597040"/>
    </source>
</evidence>
<name>A0ABW3LJP8_9BACI</name>
<keyword evidence="3" id="KW-1185">Reference proteome</keyword>
<feature type="transmembrane region" description="Helical" evidence="1">
    <location>
        <begin position="103"/>
        <end position="122"/>
    </location>
</feature>
<sequence>MGRQQFIALMYAWIVILGLILLTSIFLAFLLRFTTFNETTLTWVTLTIGLISLFIGGIVAGVKAQQKGWIIGSITGLGFTIFTFLVQFLGYQQAFSLEQSLHHAGYIIAALIGGVVGVNMLGTQRK</sequence>
<organism evidence="2 3">
    <name type="scientific">Virgibacillus byunsanensis</name>
    <dbReference type="NCBI Taxonomy" id="570945"/>
    <lineage>
        <taxon>Bacteria</taxon>
        <taxon>Bacillati</taxon>
        <taxon>Bacillota</taxon>
        <taxon>Bacilli</taxon>
        <taxon>Bacillales</taxon>
        <taxon>Bacillaceae</taxon>
        <taxon>Virgibacillus</taxon>
    </lineage>
</organism>
<evidence type="ECO:0000256" key="1">
    <source>
        <dbReference type="SAM" id="Phobius"/>
    </source>
</evidence>
<keyword evidence="1" id="KW-0472">Membrane</keyword>
<feature type="transmembrane region" description="Helical" evidence="1">
    <location>
        <begin position="7"/>
        <end position="31"/>
    </location>
</feature>
<proteinExistence type="predicted"/>
<accession>A0ABW3LJP8</accession>
<dbReference type="InterPro" id="IPR023804">
    <property type="entry name" value="DUF3792_TM"/>
</dbReference>
<evidence type="ECO:0000313" key="2">
    <source>
        <dbReference type="EMBL" id="MFD1038596.1"/>
    </source>
</evidence>
<keyword evidence="1" id="KW-0812">Transmembrane</keyword>